<dbReference type="InterPro" id="IPR000917">
    <property type="entry name" value="Sulfatase_N"/>
</dbReference>
<reference evidence="9 10" key="1">
    <citation type="submission" date="2013-04" db="EMBL/GenBank/DDBJ databases">
        <title>The Genome Sequence of Sutterella wadsworthensis HGA0223.</title>
        <authorList>
            <consortium name="The Broad Institute Genomics Platform"/>
            <person name="Earl A."/>
            <person name="Ward D."/>
            <person name="Feldgarden M."/>
            <person name="Gevers D."/>
            <person name="Schmidt T.M."/>
            <person name="Dover J."/>
            <person name="Dai D."/>
            <person name="Walker B."/>
            <person name="Young S."/>
            <person name="Zeng Q."/>
            <person name="Gargeya S."/>
            <person name="Fitzgerald M."/>
            <person name="Haas B."/>
            <person name="Abouelleil A."/>
            <person name="Allen A.W."/>
            <person name="Alvarado L."/>
            <person name="Arachchi H.M."/>
            <person name="Berlin A.M."/>
            <person name="Chapman S.B."/>
            <person name="Gainer-Dewar J."/>
            <person name="Goldberg J."/>
            <person name="Griggs A."/>
            <person name="Gujja S."/>
            <person name="Hansen M."/>
            <person name="Howarth C."/>
            <person name="Imamovic A."/>
            <person name="Ireland A."/>
            <person name="Larimer J."/>
            <person name="McCowan C."/>
            <person name="Murphy C."/>
            <person name="Pearson M."/>
            <person name="Poon T.W."/>
            <person name="Priest M."/>
            <person name="Roberts A."/>
            <person name="Saif S."/>
            <person name="Shea T."/>
            <person name="Sisk P."/>
            <person name="Sykes S."/>
            <person name="Wortman J."/>
            <person name="Nusbaum C."/>
            <person name="Birren B."/>
        </authorList>
    </citation>
    <scope>NUCLEOTIDE SEQUENCE [LARGE SCALE GENOMIC DNA]</scope>
    <source>
        <strain evidence="9 10">HGA0223</strain>
    </source>
</reference>
<comment type="subcellular location">
    <subcellularLocation>
        <location evidence="1">Cell membrane</location>
        <topology evidence="1">Multi-pass membrane protein</topology>
    </subcellularLocation>
</comment>
<dbReference type="CDD" id="cd16017">
    <property type="entry name" value="LptA"/>
    <property type="match status" value="1"/>
</dbReference>
<dbReference type="InterPro" id="IPR058130">
    <property type="entry name" value="PEA_transf_C"/>
</dbReference>
<gene>
    <name evidence="9" type="ORF">HMPREF1476_00165</name>
</gene>
<feature type="transmembrane region" description="Helical" evidence="7">
    <location>
        <begin position="73"/>
        <end position="95"/>
    </location>
</feature>
<evidence type="ECO:0000256" key="3">
    <source>
        <dbReference type="ARBA" id="ARBA00022679"/>
    </source>
</evidence>
<keyword evidence="5 7" id="KW-1133">Transmembrane helix</keyword>
<protein>
    <recommendedName>
        <fullName evidence="8">Sulfatase N-terminal domain-containing protein</fullName>
    </recommendedName>
</protein>
<dbReference type="GO" id="GO:0005886">
    <property type="term" value="C:plasma membrane"/>
    <property type="evidence" value="ECO:0007669"/>
    <property type="project" value="UniProtKB-SubCell"/>
</dbReference>
<dbReference type="PATRIC" id="fig|1203554.3.peg.158"/>
<dbReference type="EMBL" id="ATCF01000004">
    <property type="protein sequence ID" value="EPE01933.1"/>
    <property type="molecule type" value="Genomic_DNA"/>
</dbReference>
<evidence type="ECO:0000259" key="8">
    <source>
        <dbReference type="Pfam" id="PF00884"/>
    </source>
</evidence>
<sequence length="524" mass="58724">MPFPSVFGSLWTPHRAAAWTALFLFLLTASAYFCGVNAKRALQHAVFIVPFIALWLLSLPARSNESRSGWQKVCLAAAVVGLLLTFIDAALRAFLYQTYSAEPMSTFVLESAANTNLDEALGFLATEWTGALLGTLLSLAALTAALFVMHLASKTSSDNAMASGWGWWFWRFWMLLFASVCILSWAKPSWRIHYPPIFWSKWMESVAGMQSIWMKADQHEAAEITEARSVLLDASSAPRTIVLVIGESTTRDDWSLYGYSRDTTPKLKALESKDSNLGTFRQAWSVDASTIAAFRSMFTFPVPQSAGDGRINLFALFNAAGWTVHWISNQDDIAIQTQYAVFASEAQFINRMTGRSSASMDLNVLPTFKQALADPAPRKLIVVHLIGAHPHYALRFRDSDEIDWGHDHVMQNLNHLDRSPWVVAARNQYDWAMRYQDEVLSELFHLSKNAQASAKSPLDWIFLSDHGQELGDTANRAGHSQTAPSSYRIPFLIWSSERSFNPYENRPFRADFLSPLMLELAGIN</sequence>
<dbReference type="Proteomes" id="UP000014400">
    <property type="component" value="Unassembled WGS sequence"/>
</dbReference>
<dbReference type="SUPFAM" id="SSF53649">
    <property type="entry name" value="Alkaline phosphatase-like"/>
    <property type="match status" value="1"/>
</dbReference>
<comment type="caution">
    <text evidence="9">The sequence shown here is derived from an EMBL/GenBank/DDBJ whole genome shotgun (WGS) entry which is preliminary data.</text>
</comment>
<dbReference type="Gene3D" id="3.40.720.10">
    <property type="entry name" value="Alkaline Phosphatase, subunit A"/>
    <property type="match status" value="1"/>
</dbReference>
<feature type="transmembrane region" description="Helical" evidence="7">
    <location>
        <begin position="165"/>
        <end position="186"/>
    </location>
</feature>
<organism evidence="9 10">
    <name type="scientific">Sutterella wadsworthensis HGA0223</name>
    <dbReference type="NCBI Taxonomy" id="1203554"/>
    <lineage>
        <taxon>Bacteria</taxon>
        <taxon>Pseudomonadati</taxon>
        <taxon>Pseudomonadota</taxon>
        <taxon>Betaproteobacteria</taxon>
        <taxon>Burkholderiales</taxon>
        <taxon>Sutterellaceae</taxon>
        <taxon>Sutterella</taxon>
    </lineage>
</organism>
<feature type="domain" description="Sulfatase N-terminal" evidence="8">
    <location>
        <begin position="239"/>
        <end position="523"/>
    </location>
</feature>
<accession>S3C6T2</accession>
<dbReference type="Pfam" id="PF00884">
    <property type="entry name" value="Sulfatase"/>
    <property type="match status" value="1"/>
</dbReference>
<dbReference type="AlphaFoldDB" id="S3C6T2"/>
<dbReference type="HOGENOM" id="CLU_018534_3_3_4"/>
<dbReference type="PANTHER" id="PTHR30443">
    <property type="entry name" value="INNER MEMBRANE PROTEIN"/>
    <property type="match status" value="1"/>
</dbReference>
<keyword evidence="2" id="KW-1003">Cell membrane</keyword>
<evidence type="ECO:0000256" key="6">
    <source>
        <dbReference type="ARBA" id="ARBA00023136"/>
    </source>
</evidence>
<feature type="transmembrane region" description="Helical" evidence="7">
    <location>
        <begin position="41"/>
        <end position="61"/>
    </location>
</feature>
<evidence type="ECO:0000256" key="7">
    <source>
        <dbReference type="SAM" id="Phobius"/>
    </source>
</evidence>
<proteinExistence type="predicted"/>
<dbReference type="GO" id="GO:0016776">
    <property type="term" value="F:phosphotransferase activity, phosphate group as acceptor"/>
    <property type="evidence" value="ECO:0007669"/>
    <property type="project" value="TreeGrafter"/>
</dbReference>
<dbReference type="RefSeq" id="WP_016473616.1">
    <property type="nucleotide sequence ID" value="NZ_KE150480.1"/>
</dbReference>
<keyword evidence="6 7" id="KW-0472">Membrane</keyword>
<dbReference type="eggNOG" id="COG2194">
    <property type="taxonomic scope" value="Bacteria"/>
</dbReference>
<keyword evidence="3" id="KW-0808">Transferase</keyword>
<evidence type="ECO:0000256" key="1">
    <source>
        <dbReference type="ARBA" id="ARBA00004651"/>
    </source>
</evidence>
<evidence type="ECO:0000313" key="10">
    <source>
        <dbReference type="Proteomes" id="UP000014400"/>
    </source>
</evidence>
<name>S3C6T2_9BURK</name>
<evidence type="ECO:0000256" key="5">
    <source>
        <dbReference type="ARBA" id="ARBA00022989"/>
    </source>
</evidence>
<dbReference type="STRING" id="1203554.HMPREF1476_00165"/>
<keyword evidence="4 7" id="KW-0812">Transmembrane</keyword>
<dbReference type="GO" id="GO:0009244">
    <property type="term" value="P:lipopolysaccharide core region biosynthetic process"/>
    <property type="evidence" value="ECO:0007669"/>
    <property type="project" value="TreeGrafter"/>
</dbReference>
<dbReference type="PANTHER" id="PTHR30443:SF2">
    <property type="entry name" value="PHOSPHOETHANOLAMINE TRANSFERASE EPTC"/>
    <property type="match status" value="1"/>
</dbReference>
<evidence type="ECO:0000256" key="2">
    <source>
        <dbReference type="ARBA" id="ARBA00022475"/>
    </source>
</evidence>
<dbReference type="InterPro" id="IPR040423">
    <property type="entry name" value="PEA_transferase"/>
</dbReference>
<dbReference type="InterPro" id="IPR017850">
    <property type="entry name" value="Alkaline_phosphatase_core_sf"/>
</dbReference>
<feature type="transmembrane region" description="Helical" evidence="7">
    <location>
        <begin position="131"/>
        <end position="153"/>
    </location>
</feature>
<keyword evidence="10" id="KW-1185">Reference proteome</keyword>
<evidence type="ECO:0000256" key="4">
    <source>
        <dbReference type="ARBA" id="ARBA00022692"/>
    </source>
</evidence>
<evidence type="ECO:0000313" key="9">
    <source>
        <dbReference type="EMBL" id="EPE01933.1"/>
    </source>
</evidence>